<organism evidence="1 2">
    <name type="scientific">Rhizoctonia solani</name>
    <dbReference type="NCBI Taxonomy" id="456999"/>
    <lineage>
        <taxon>Eukaryota</taxon>
        <taxon>Fungi</taxon>
        <taxon>Dikarya</taxon>
        <taxon>Basidiomycota</taxon>
        <taxon>Agaricomycotina</taxon>
        <taxon>Agaricomycetes</taxon>
        <taxon>Cantharellales</taxon>
        <taxon>Ceratobasidiaceae</taxon>
        <taxon>Rhizoctonia</taxon>
    </lineage>
</organism>
<dbReference type="KEGG" id="rsx:RhiXN_07487"/>
<reference evidence="1" key="1">
    <citation type="submission" date="2020-05" db="EMBL/GenBank/DDBJ databases">
        <title>Evolutionary and genomic comparisons of hybrid uninucleate and nonhybrid Rhizoctonia fungi.</title>
        <authorList>
            <person name="Li C."/>
            <person name="Chen X."/>
        </authorList>
    </citation>
    <scope>NUCLEOTIDE SEQUENCE</scope>
    <source>
        <strain evidence="1">AG-1 IA</strain>
    </source>
</reference>
<accession>A0A8H8P832</accession>
<sequence>MPDTLGAFTPSPEHNVNILSNGGPVSYNFAPPALVHCYNISFHRNRRLLDSTGLFRDLRDAVFQ</sequence>
<dbReference type="AlphaFoldDB" id="A0A8H8P832"/>
<dbReference type="GeneID" id="67029766"/>
<evidence type="ECO:0000313" key="2">
    <source>
        <dbReference type="Proteomes" id="UP000650533"/>
    </source>
</evidence>
<dbReference type="Proteomes" id="UP000650533">
    <property type="component" value="Chromosome 13"/>
</dbReference>
<dbReference type="RefSeq" id="XP_043185775.1">
    <property type="nucleotide sequence ID" value="XM_043327303.1"/>
</dbReference>
<dbReference type="EMBL" id="CP059670">
    <property type="protein sequence ID" value="QRW25538.1"/>
    <property type="molecule type" value="Genomic_DNA"/>
</dbReference>
<name>A0A8H8P832_9AGAM</name>
<gene>
    <name evidence="1" type="ORF">RhiXN_07487</name>
</gene>
<proteinExistence type="predicted"/>
<evidence type="ECO:0000313" key="1">
    <source>
        <dbReference type="EMBL" id="QRW25538.1"/>
    </source>
</evidence>
<protein>
    <submittedName>
        <fullName evidence="1">Uncharacterized protein</fullName>
    </submittedName>
</protein>